<dbReference type="PANTHER" id="PTHR43725">
    <property type="entry name" value="UDP-GLUCOSE 4-EPIMERASE"/>
    <property type="match status" value="1"/>
</dbReference>
<evidence type="ECO:0000256" key="8">
    <source>
        <dbReference type="RuleBase" id="RU366046"/>
    </source>
</evidence>
<dbReference type="EC" id="5.1.3.-" evidence="8"/>
<keyword evidence="7 8" id="KW-0413">Isomerase</keyword>
<keyword evidence="11" id="KW-1185">Reference proteome</keyword>
<evidence type="ECO:0000256" key="5">
    <source>
        <dbReference type="ARBA" id="ARBA00013189"/>
    </source>
</evidence>
<comment type="catalytic activity">
    <reaction evidence="1">
        <text>UDP-alpha-D-glucose = UDP-alpha-D-galactose</text>
        <dbReference type="Rhea" id="RHEA:22168"/>
        <dbReference type="ChEBI" id="CHEBI:58885"/>
        <dbReference type="ChEBI" id="CHEBI:66914"/>
        <dbReference type="EC" id="5.1.3.2"/>
    </reaction>
</comment>
<evidence type="ECO:0000313" key="11">
    <source>
        <dbReference type="Proteomes" id="UP001465755"/>
    </source>
</evidence>
<accession>A0AAW1PIS5</accession>
<gene>
    <name evidence="10" type="ORF">WJX73_003338</name>
</gene>
<comment type="cofactor">
    <cofactor evidence="2 8">
        <name>NAD(+)</name>
        <dbReference type="ChEBI" id="CHEBI:57540"/>
    </cofactor>
</comment>
<dbReference type="Pfam" id="PF16363">
    <property type="entry name" value="GDP_Man_Dehyd"/>
    <property type="match status" value="1"/>
</dbReference>
<comment type="similarity">
    <text evidence="4 8">Belongs to the NAD(P)-dependent epimerase/dehydratase family.</text>
</comment>
<dbReference type="AlphaFoldDB" id="A0AAW1PIS5"/>
<keyword evidence="6 8" id="KW-0520">NAD</keyword>
<dbReference type="NCBIfam" id="TIGR01179">
    <property type="entry name" value="galE"/>
    <property type="match status" value="1"/>
</dbReference>
<proteinExistence type="inferred from homology"/>
<organism evidence="10 11">
    <name type="scientific">Symbiochloris irregularis</name>
    <dbReference type="NCBI Taxonomy" id="706552"/>
    <lineage>
        <taxon>Eukaryota</taxon>
        <taxon>Viridiplantae</taxon>
        <taxon>Chlorophyta</taxon>
        <taxon>core chlorophytes</taxon>
        <taxon>Trebouxiophyceae</taxon>
        <taxon>Trebouxiales</taxon>
        <taxon>Trebouxiaceae</taxon>
        <taxon>Symbiochloris</taxon>
    </lineage>
</organism>
<feature type="domain" description="NAD(P)-binding" evidence="9">
    <location>
        <begin position="9"/>
        <end position="335"/>
    </location>
</feature>
<dbReference type="InterPro" id="IPR036291">
    <property type="entry name" value="NAD(P)-bd_dom_sf"/>
</dbReference>
<comment type="pathway">
    <text evidence="3 8">Carbohydrate metabolism; galactose metabolism.</text>
</comment>
<protein>
    <recommendedName>
        <fullName evidence="5 8">UDP-glucose 4-epimerase</fullName>
        <ecNumber evidence="8">5.1.3.-</ecNumber>
    </recommendedName>
</protein>
<keyword evidence="8" id="KW-0119">Carbohydrate metabolism</keyword>
<dbReference type="Gene3D" id="3.90.25.10">
    <property type="entry name" value="UDP-galactose 4-epimerase, domain 1"/>
    <property type="match status" value="1"/>
</dbReference>
<dbReference type="InterPro" id="IPR005886">
    <property type="entry name" value="UDP_G4E"/>
</dbReference>
<dbReference type="GO" id="GO:0005829">
    <property type="term" value="C:cytosol"/>
    <property type="evidence" value="ECO:0007669"/>
    <property type="project" value="TreeGrafter"/>
</dbReference>
<evidence type="ECO:0000256" key="4">
    <source>
        <dbReference type="ARBA" id="ARBA00007637"/>
    </source>
</evidence>
<evidence type="ECO:0000256" key="1">
    <source>
        <dbReference type="ARBA" id="ARBA00000083"/>
    </source>
</evidence>
<dbReference type="EMBL" id="JALJOQ010000029">
    <property type="protein sequence ID" value="KAK9807927.1"/>
    <property type="molecule type" value="Genomic_DNA"/>
</dbReference>
<evidence type="ECO:0000256" key="3">
    <source>
        <dbReference type="ARBA" id="ARBA00004947"/>
    </source>
</evidence>
<reference evidence="10 11" key="1">
    <citation type="journal article" date="2024" name="Nat. Commun.">
        <title>Phylogenomics reveals the evolutionary origins of lichenization in chlorophyte algae.</title>
        <authorList>
            <person name="Puginier C."/>
            <person name="Libourel C."/>
            <person name="Otte J."/>
            <person name="Skaloud P."/>
            <person name="Haon M."/>
            <person name="Grisel S."/>
            <person name="Petersen M."/>
            <person name="Berrin J.G."/>
            <person name="Delaux P.M."/>
            <person name="Dal Grande F."/>
            <person name="Keller J."/>
        </authorList>
    </citation>
    <scope>NUCLEOTIDE SEQUENCE [LARGE SCALE GENOMIC DNA]</scope>
    <source>
        <strain evidence="10 11">SAG 2036</strain>
    </source>
</reference>
<dbReference type="Proteomes" id="UP001465755">
    <property type="component" value="Unassembled WGS sequence"/>
</dbReference>
<dbReference type="GO" id="GO:0006012">
    <property type="term" value="P:galactose metabolic process"/>
    <property type="evidence" value="ECO:0007669"/>
    <property type="project" value="InterPro"/>
</dbReference>
<evidence type="ECO:0000313" key="10">
    <source>
        <dbReference type="EMBL" id="KAK9807927.1"/>
    </source>
</evidence>
<dbReference type="InterPro" id="IPR016040">
    <property type="entry name" value="NAD(P)-bd_dom"/>
</dbReference>
<dbReference type="PRINTS" id="PR01713">
    <property type="entry name" value="NUCEPIMERASE"/>
</dbReference>
<comment type="caution">
    <text evidence="10">The sequence shown here is derived from an EMBL/GenBank/DDBJ whole genome shotgun (WGS) entry which is preliminary data.</text>
</comment>
<evidence type="ECO:0000259" key="9">
    <source>
        <dbReference type="Pfam" id="PF16363"/>
    </source>
</evidence>
<evidence type="ECO:0000256" key="2">
    <source>
        <dbReference type="ARBA" id="ARBA00001911"/>
    </source>
</evidence>
<evidence type="ECO:0000256" key="6">
    <source>
        <dbReference type="ARBA" id="ARBA00023027"/>
    </source>
</evidence>
<dbReference type="CDD" id="cd05247">
    <property type="entry name" value="UDP_G4E_1_SDR_e"/>
    <property type="match status" value="1"/>
</dbReference>
<dbReference type="NCBIfam" id="NF007956">
    <property type="entry name" value="PRK10675.1"/>
    <property type="match status" value="1"/>
</dbReference>
<dbReference type="Gene3D" id="3.40.50.720">
    <property type="entry name" value="NAD(P)-binding Rossmann-like Domain"/>
    <property type="match status" value="1"/>
</dbReference>
<sequence length="348" mass="38603">MAKNGMSIFVTGGVGFIGSHTVLSLLDHGYHVVIIDNLDNAFEEAYKRMQKLAGDKAKNMKFIKADLRNFEEIDKIFAAEKFGAVMHFAGRKAVGESVAEPMLYYTHNVVGSVNLIEAMRKHNVKNMVFSSSCTVYGDVPQKDVPIKESQSLGAMSPYGRTKLIIEDMFRDVAASDKDWKIILLRYFNPVGAHPTGEIGEHPIGIPNNLMPYIQQVALNQRPMLSVFGSDYPTPDGTCVRDYIHVMDLAEGHALAMHKLLDTKDLGCVAYNLGTGTGTSVLEMIKAFEEASGKKVNHKLCDRRPGDTVAVYAATETAERELGWKTKLDVKDMCRDQWAWASKYPKGFA</sequence>
<dbReference type="SUPFAM" id="SSF51735">
    <property type="entry name" value="NAD(P)-binding Rossmann-fold domains"/>
    <property type="match status" value="1"/>
</dbReference>
<dbReference type="GO" id="GO:0003978">
    <property type="term" value="F:UDP-glucose 4-epimerase activity"/>
    <property type="evidence" value="ECO:0007669"/>
    <property type="project" value="UniProtKB-UniRule"/>
</dbReference>
<dbReference type="PANTHER" id="PTHR43725:SF47">
    <property type="entry name" value="UDP-GLUCOSE 4-EPIMERASE"/>
    <property type="match status" value="1"/>
</dbReference>
<name>A0AAW1PIS5_9CHLO</name>
<evidence type="ECO:0000256" key="7">
    <source>
        <dbReference type="ARBA" id="ARBA00023235"/>
    </source>
</evidence>